<comment type="pathway">
    <text evidence="1">Glycerolipid metabolism; triacylglycerol biosynthesis.</text>
</comment>
<evidence type="ECO:0000259" key="12">
    <source>
        <dbReference type="Pfam" id="PF06974"/>
    </source>
</evidence>
<evidence type="ECO:0000259" key="11">
    <source>
        <dbReference type="Pfam" id="PF03007"/>
    </source>
</evidence>
<evidence type="ECO:0000256" key="2">
    <source>
        <dbReference type="ARBA" id="ARBA00005189"/>
    </source>
</evidence>
<protein>
    <recommendedName>
        <fullName evidence="4">diacylglycerol O-acyltransferase</fullName>
        <ecNumber evidence="4">2.3.1.20</ecNumber>
    </recommendedName>
</protein>
<dbReference type="Pfam" id="PF03007">
    <property type="entry name" value="WS_DGAT_cat"/>
    <property type="match status" value="1"/>
</dbReference>
<feature type="domain" description="O-acyltransferase WSD1-like N-terminal" evidence="11">
    <location>
        <begin position="28"/>
        <end position="169"/>
    </location>
</feature>
<reference evidence="13 14" key="1">
    <citation type="submission" date="2012-08" db="EMBL/GenBank/DDBJ databases">
        <title>Whole genome shotgun sequence of Gordonia rhizosphera NBRC 16068.</title>
        <authorList>
            <person name="Takarada H."/>
            <person name="Isaki S."/>
            <person name="Hosoyama A."/>
            <person name="Tsuchikane K."/>
            <person name="Katsumata H."/>
            <person name="Baba S."/>
            <person name="Ohji S."/>
            <person name="Yamazaki S."/>
            <person name="Fujita N."/>
        </authorList>
    </citation>
    <scope>NUCLEOTIDE SEQUENCE [LARGE SCALE GENOMIC DNA]</scope>
    <source>
        <strain evidence="13 14">NBRC 16068</strain>
    </source>
</reference>
<comment type="catalytic activity">
    <reaction evidence="10">
        <text>an acyl-CoA + a 1,2-diacyl-sn-glycerol = a triacyl-sn-glycerol + CoA</text>
        <dbReference type="Rhea" id="RHEA:10868"/>
        <dbReference type="ChEBI" id="CHEBI:17815"/>
        <dbReference type="ChEBI" id="CHEBI:57287"/>
        <dbReference type="ChEBI" id="CHEBI:58342"/>
        <dbReference type="ChEBI" id="CHEBI:64615"/>
        <dbReference type="EC" id="2.3.1.20"/>
    </reaction>
</comment>
<dbReference type="Pfam" id="PF06974">
    <property type="entry name" value="WS_DGAT_C"/>
    <property type="match status" value="1"/>
</dbReference>
<dbReference type="EC" id="2.3.1.20" evidence="4"/>
<evidence type="ECO:0000256" key="9">
    <source>
        <dbReference type="ARBA" id="ARBA00023315"/>
    </source>
</evidence>
<keyword evidence="8" id="KW-0443">Lipid metabolism</keyword>
<evidence type="ECO:0000256" key="6">
    <source>
        <dbReference type="ARBA" id="ARBA00022679"/>
    </source>
</evidence>
<dbReference type="eggNOG" id="COG1020">
    <property type="taxonomic scope" value="Bacteria"/>
</dbReference>
<proteinExistence type="inferred from homology"/>
<accession>K6W6R4</accession>
<dbReference type="EMBL" id="BAHC01000060">
    <property type="protein sequence ID" value="GAB89406.1"/>
    <property type="molecule type" value="Genomic_DNA"/>
</dbReference>
<comment type="caution">
    <text evidence="13">The sequence shown here is derived from an EMBL/GenBank/DDBJ whole genome shotgun (WGS) entry which is preliminary data.</text>
</comment>
<dbReference type="InterPro" id="IPR009721">
    <property type="entry name" value="O-acyltransferase_WSD1_C"/>
</dbReference>
<dbReference type="InterPro" id="IPR045034">
    <property type="entry name" value="O-acyltransferase_WSD1-like"/>
</dbReference>
<keyword evidence="7" id="KW-0319">Glycerol metabolism</keyword>
<dbReference type="PANTHER" id="PTHR31650">
    <property type="entry name" value="O-ACYLTRANSFERASE (WSD1-LIKE) FAMILY PROTEIN"/>
    <property type="match status" value="1"/>
</dbReference>
<comment type="pathway">
    <text evidence="2">Lipid metabolism.</text>
</comment>
<dbReference type="SUPFAM" id="SSF52777">
    <property type="entry name" value="CoA-dependent acyltransferases"/>
    <property type="match status" value="1"/>
</dbReference>
<dbReference type="PANTHER" id="PTHR31650:SF1">
    <property type="entry name" value="WAX ESTER SYNTHASE_DIACYLGLYCEROL ACYLTRANSFERASE 4-RELATED"/>
    <property type="match status" value="1"/>
</dbReference>
<dbReference type="GO" id="GO:0019432">
    <property type="term" value="P:triglyceride biosynthetic process"/>
    <property type="evidence" value="ECO:0007669"/>
    <property type="project" value="UniProtKB-UniPathway"/>
</dbReference>
<keyword evidence="14" id="KW-1185">Reference proteome</keyword>
<dbReference type="InterPro" id="IPR004255">
    <property type="entry name" value="O-acyltransferase_WSD1_N"/>
</dbReference>
<organism evidence="13 14">
    <name type="scientific">Gordonia rhizosphera NBRC 16068</name>
    <dbReference type="NCBI Taxonomy" id="1108045"/>
    <lineage>
        <taxon>Bacteria</taxon>
        <taxon>Bacillati</taxon>
        <taxon>Actinomycetota</taxon>
        <taxon>Actinomycetes</taxon>
        <taxon>Mycobacteriales</taxon>
        <taxon>Gordoniaceae</taxon>
        <taxon>Gordonia</taxon>
    </lineage>
</organism>
<evidence type="ECO:0000256" key="1">
    <source>
        <dbReference type="ARBA" id="ARBA00004771"/>
    </source>
</evidence>
<gene>
    <name evidence="13" type="ORF">GORHZ_060_00380</name>
</gene>
<dbReference type="GO" id="GO:0005886">
    <property type="term" value="C:plasma membrane"/>
    <property type="evidence" value="ECO:0007669"/>
    <property type="project" value="TreeGrafter"/>
</dbReference>
<comment type="similarity">
    <text evidence="3">Belongs to the long-chain O-acyltransferase family.</text>
</comment>
<dbReference type="STRING" id="1108045.GORHZ_060_00380"/>
<dbReference type="GO" id="GO:0004144">
    <property type="term" value="F:diacylglycerol O-acyltransferase activity"/>
    <property type="evidence" value="ECO:0007669"/>
    <property type="project" value="UniProtKB-EC"/>
</dbReference>
<dbReference type="Gene3D" id="3.30.559.10">
    <property type="entry name" value="Chloramphenicol acetyltransferase-like domain"/>
    <property type="match status" value="1"/>
</dbReference>
<evidence type="ECO:0000256" key="3">
    <source>
        <dbReference type="ARBA" id="ARBA00009587"/>
    </source>
</evidence>
<name>K6W6R4_9ACTN</name>
<feature type="domain" description="O-acyltransferase WSD1 C-terminal" evidence="12">
    <location>
        <begin position="277"/>
        <end position="413"/>
    </location>
</feature>
<evidence type="ECO:0000313" key="14">
    <source>
        <dbReference type="Proteomes" id="UP000008363"/>
    </source>
</evidence>
<evidence type="ECO:0000256" key="7">
    <source>
        <dbReference type="ARBA" id="ARBA00022798"/>
    </source>
</evidence>
<evidence type="ECO:0000256" key="5">
    <source>
        <dbReference type="ARBA" id="ARBA00022516"/>
    </source>
</evidence>
<dbReference type="InterPro" id="IPR023213">
    <property type="entry name" value="CAT-like_dom_sf"/>
</dbReference>
<keyword evidence="5" id="KW-0444">Lipid biosynthesis</keyword>
<dbReference type="AlphaFoldDB" id="K6W6R4"/>
<sequence>MSAHNETVTAIRRPDDEIIAPTDVANLVFDSADRVNAFVLAGHLGPGGFVRPDGSIDLDRARTVLLPRAAAVPRFRQRADTSERVWRWREAAVDPARHIRVVEAASLEELCAGLLTTRLDHAYPLWEIVLVPRLGSGGAGIVIRIHHAVADGLASAVLVAALADTAPVAAGTGARHLEHVGAVRARVGQFRRVVAGPKVPPSALLGPTGGPRSVRFVDVDLTAFRAGVAEAGGTVNDGVLAAVAGAVVTTLSSLGENPPDSVAVSVPVGLKRRRGEGNAIGAALVPLPLGIDDRVERIRAIHASAGPAITDARHAGTFPPMRSRWMMRRFDRYSRSQRTIGLVTSNVPGPDSRIVFDTAPLLDMHGVGTLGGNVRISIVAASYAGVLGLGINTAAAIPADTLADALTKELTAIAAPDTHG</sequence>
<evidence type="ECO:0000256" key="8">
    <source>
        <dbReference type="ARBA" id="ARBA00023098"/>
    </source>
</evidence>
<keyword evidence="6" id="KW-0808">Transferase</keyword>
<dbReference type="UniPathway" id="UPA00282"/>
<evidence type="ECO:0000313" key="13">
    <source>
        <dbReference type="EMBL" id="GAB89406.1"/>
    </source>
</evidence>
<evidence type="ECO:0000256" key="4">
    <source>
        <dbReference type="ARBA" id="ARBA00013244"/>
    </source>
</evidence>
<dbReference type="GO" id="GO:0006071">
    <property type="term" value="P:glycerol metabolic process"/>
    <property type="evidence" value="ECO:0007669"/>
    <property type="project" value="UniProtKB-KW"/>
</dbReference>
<keyword evidence="9" id="KW-0012">Acyltransferase</keyword>
<dbReference type="Proteomes" id="UP000008363">
    <property type="component" value="Unassembled WGS sequence"/>
</dbReference>
<evidence type="ECO:0000256" key="10">
    <source>
        <dbReference type="ARBA" id="ARBA00048109"/>
    </source>
</evidence>